<evidence type="ECO:0000313" key="2">
    <source>
        <dbReference type="Proteomes" id="UP000054230"/>
    </source>
</evidence>
<sequence>MIKKWYLSTPMNGKTEKEIQAALQRGIGWANNRGEYYHNPYNPANAKFTEGKVLDPKPIKMLSKAIAPMDSCDGVLFIGSYEELRKSRGCQVEINIADLYGLEVLTID</sequence>
<organism evidence="1 2">
    <name type="scientific">Lactococcus lactis subsp. lactis</name>
    <name type="common">Streptococcus lactis</name>
    <dbReference type="NCBI Taxonomy" id="1360"/>
    <lineage>
        <taxon>Bacteria</taxon>
        <taxon>Bacillati</taxon>
        <taxon>Bacillota</taxon>
        <taxon>Bacilli</taxon>
        <taxon>Lactobacillales</taxon>
        <taxon>Streptococcaceae</taxon>
        <taxon>Lactococcus</taxon>
    </lineage>
</organism>
<name>A0A0V8CX38_LACLL</name>
<proteinExistence type="predicted"/>
<dbReference type="PATRIC" id="fig|1360.106.peg.1466"/>
<reference evidence="2" key="1">
    <citation type="submission" date="2015-10" db="EMBL/GenBank/DDBJ databases">
        <title>Draft Genome Sequences of 11 Lactococcus lactis subspecies cremoris strains.</title>
        <authorList>
            <person name="Wels M."/>
            <person name="Backus L."/>
            <person name="Boekhorst J."/>
            <person name="Dijkstra A."/>
            <person name="Beerthuizen M."/>
            <person name="Kelly W."/>
            <person name="Siezen R."/>
            <person name="Bachmann H."/>
            <person name="Van Hijum S."/>
        </authorList>
    </citation>
    <scope>NUCLEOTIDE SEQUENCE [LARGE SCALE GENOMIC DNA]</scope>
    <source>
        <strain evidence="2">LMG8520</strain>
    </source>
</reference>
<accession>A0A0V8CX38</accession>
<evidence type="ECO:0000313" key="1">
    <source>
        <dbReference type="EMBL" id="KSU05886.1"/>
    </source>
</evidence>
<dbReference type="Proteomes" id="UP000054230">
    <property type="component" value="Unassembled WGS sequence"/>
</dbReference>
<evidence type="ECO:0008006" key="3">
    <source>
        <dbReference type="Google" id="ProtNLM"/>
    </source>
</evidence>
<dbReference type="RefSeq" id="WP_058210443.1">
    <property type="nucleotide sequence ID" value="NZ_LKLP01000117.1"/>
</dbReference>
<dbReference type="EMBL" id="LKLP01000117">
    <property type="protein sequence ID" value="KSU05886.1"/>
    <property type="molecule type" value="Genomic_DNA"/>
</dbReference>
<dbReference type="Gene3D" id="3.40.50.10400">
    <property type="entry name" value="Hypothetical protein PA1492"/>
    <property type="match status" value="1"/>
</dbReference>
<dbReference type="AlphaFoldDB" id="A0A0V8CX38"/>
<protein>
    <recommendedName>
        <fullName evidence="3">Phage protein</fullName>
    </recommendedName>
</protein>
<gene>
    <name evidence="1" type="ORF">LMG8520_2337</name>
</gene>
<comment type="caution">
    <text evidence="1">The sequence shown here is derived from an EMBL/GenBank/DDBJ whole genome shotgun (WGS) entry which is preliminary data.</text>
</comment>